<evidence type="ECO:0000313" key="4">
    <source>
        <dbReference type="EMBL" id="MYM26466.1"/>
    </source>
</evidence>
<name>A0A6L8KGK4_9BURK</name>
<dbReference type="AlphaFoldDB" id="A0A6L8KGK4"/>
<proteinExistence type="predicted"/>
<dbReference type="SUPFAM" id="SSF47226">
    <property type="entry name" value="Histidine-containing phosphotransfer domain, HPT domain"/>
    <property type="match status" value="1"/>
</dbReference>
<reference evidence="4 5" key="1">
    <citation type="submission" date="2019-12" db="EMBL/GenBank/DDBJ databases">
        <title>Novel species isolated from a subtropical stream in China.</title>
        <authorList>
            <person name="Lu H."/>
        </authorList>
    </citation>
    <scope>NUCLEOTIDE SEQUENCE [LARGE SCALE GENOMIC DNA]</scope>
    <source>
        <strain evidence="4 5">FT135W</strain>
    </source>
</reference>
<dbReference type="GO" id="GO:0004672">
    <property type="term" value="F:protein kinase activity"/>
    <property type="evidence" value="ECO:0007669"/>
    <property type="project" value="UniProtKB-ARBA"/>
</dbReference>
<gene>
    <name evidence="4" type="ORF">GTP46_27945</name>
</gene>
<evidence type="ECO:0000256" key="2">
    <source>
        <dbReference type="PROSITE-ProRule" id="PRU00110"/>
    </source>
</evidence>
<sequence length="137" mass="14711">KLRGVAANLGAADVARLTAAAEAVLHDPAADTLALPAALNRLEQALELVTRTARNLAAPRHEMAESNTDTPDLEQKLAELQSLLQNNNLKALEHFRALRPALASAGQAQALGEAVETLNFKVARQMVEEMLQRKESA</sequence>
<dbReference type="EMBL" id="WWCN01000027">
    <property type="protein sequence ID" value="MYM26466.1"/>
    <property type="molecule type" value="Genomic_DNA"/>
</dbReference>
<evidence type="ECO:0000313" key="5">
    <source>
        <dbReference type="Proteomes" id="UP000479335"/>
    </source>
</evidence>
<evidence type="ECO:0000259" key="3">
    <source>
        <dbReference type="PROSITE" id="PS50894"/>
    </source>
</evidence>
<dbReference type="InterPro" id="IPR008207">
    <property type="entry name" value="Sig_transdc_His_kin_Hpt_dom"/>
</dbReference>
<evidence type="ECO:0000256" key="1">
    <source>
        <dbReference type="ARBA" id="ARBA00023012"/>
    </source>
</evidence>
<dbReference type="PROSITE" id="PS50894">
    <property type="entry name" value="HPT"/>
    <property type="match status" value="1"/>
</dbReference>
<protein>
    <recommendedName>
        <fullName evidence="3">HPt domain-containing protein</fullName>
    </recommendedName>
</protein>
<dbReference type="InterPro" id="IPR036641">
    <property type="entry name" value="HPT_dom_sf"/>
</dbReference>
<comment type="caution">
    <text evidence="2">Lacks conserved residue(s) required for the propagation of feature annotation.</text>
</comment>
<keyword evidence="5" id="KW-1185">Reference proteome</keyword>
<dbReference type="RefSeq" id="WP_161009900.1">
    <property type="nucleotide sequence ID" value="NZ_WWCN01000027.1"/>
</dbReference>
<feature type="domain" description="HPt" evidence="3">
    <location>
        <begin position="1"/>
        <end position="59"/>
    </location>
</feature>
<accession>A0A6L8KGK4</accession>
<comment type="caution">
    <text evidence="4">The sequence shown here is derived from an EMBL/GenBank/DDBJ whole genome shotgun (WGS) entry which is preliminary data.</text>
</comment>
<organism evidence="4 5">
    <name type="scientific">Duganella flavida</name>
    <dbReference type="NCBI Taxonomy" id="2692175"/>
    <lineage>
        <taxon>Bacteria</taxon>
        <taxon>Pseudomonadati</taxon>
        <taxon>Pseudomonadota</taxon>
        <taxon>Betaproteobacteria</taxon>
        <taxon>Burkholderiales</taxon>
        <taxon>Oxalobacteraceae</taxon>
        <taxon>Telluria group</taxon>
        <taxon>Duganella</taxon>
    </lineage>
</organism>
<feature type="non-terminal residue" evidence="4">
    <location>
        <position position="1"/>
    </location>
</feature>
<dbReference type="Proteomes" id="UP000479335">
    <property type="component" value="Unassembled WGS sequence"/>
</dbReference>
<dbReference type="GO" id="GO:0000160">
    <property type="term" value="P:phosphorelay signal transduction system"/>
    <property type="evidence" value="ECO:0007669"/>
    <property type="project" value="UniProtKB-KW"/>
</dbReference>
<keyword evidence="1" id="KW-0902">Two-component regulatory system</keyword>